<dbReference type="GO" id="GO:1902412">
    <property type="term" value="P:regulation of mitotic cytokinesis"/>
    <property type="evidence" value="ECO:0007669"/>
    <property type="project" value="TreeGrafter"/>
</dbReference>
<dbReference type="OMA" id="YENWLVR"/>
<dbReference type="EnsemblMetazoa" id="CapteT213699">
    <property type="protein sequence ID" value="CapteP213699"/>
    <property type="gene ID" value="CapteG213699"/>
</dbReference>
<reference evidence="2 4" key="2">
    <citation type="journal article" date="2013" name="Nature">
        <title>Insights into bilaterian evolution from three spiralian genomes.</title>
        <authorList>
            <person name="Simakov O."/>
            <person name="Marletaz F."/>
            <person name="Cho S.J."/>
            <person name="Edsinger-Gonzales E."/>
            <person name="Havlak P."/>
            <person name="Hellsten U."/>
            <person name="Kuo D.H."/>
            <person name="Larsson T."/>
            <person name="Lv J."/>
            <person name="Arendt D."/>
            <person name="Savage R."/>
            <person name="Osoegawa K."/>
            <person name="de Jong P."/>
            <person name="Grimwood J."/>
            <person name="Chapman J.A."/>
            <person name="Shapiro H."/>
            <person name="Aerts A."/>
            <person name="Otillar R.P."/>
            <person name="Terry A.Y."/>
            <person name="Boore J.L."/>
            <person name="Grigoriev I.V."/>
            <person name="Lindberg D.R."/>
            <person name="Seaver E.C."/>
            <person name="Weisblat D.A."/>
            <person name="Putnam N.H."/>
            <person name="Rokhsar D.S."/>
        </authorList>
    </citation>
    <scope>NUCLEOTIDE SEQUENCE</scope>
    <source>
        <strain evidence="2 4">I ESC-2004</strain>
    </source>
</reference>
<feature type="compositionally biased region" description="Basic and acidic residues" evidence="1">
    <location>
        <begin position="399"/>
        <end position="410"/>
    </location>
</feature>
<feature type="compositionally biased region" description="Basic and acidic residues" evidence="1">
    <location>
        <begin position="472"/>
        <end position="481"/>
    </location>
</feature>
<dbReference type="Proteomes" id="UP000014760">
    <property type="component" value="Unassembled WGS sequence"/>
</dbReference>
<dbReference type="OrthoDB" id="6288917at2759"/>
<protein>
    <recommendedName>
        <fullName evidence="5">Microtubule-associated protein 9</fullName>
    </recommendedName>
</protein>
<feature type="compositionally biased region" description="Basic and acidic residues" evidence="1">
    <location>
        <begin position="422"/>
        <end position="461"/>
    </location>
</feature>
<feature type="compositionally biased region" description="Basic and acidic residues" evidence="1">
    <location>
        <begin position="705"/>
        <end position="749"/>
    </location>
</feature>
<gene>
    <name evidence="2" type="ORF">CAPTEDRAFT_213699</name>
</gene>
<dbReference type="HOGENOM" id="CLU_358004_0_0_1"/>
<dbReference type="GO" id="GO:0000281">
    <property type="term" value="P:mitotic cytokinesis"/>
    <property type="evidence" value="ECO:0007669"/>
    <property type="project" value="InterPro"/>
</dbReference>
<feature type="compositionally biased region" description="Polar residues" evidence="1">
    <location>
        <begin position="60"/>
        <end position="73"/>
    </location>
</feature>
<dbReference type="PANTHER" id="PTHR14739">
    <property type="entry name" value="MICROTUBULE-ASSOCIATED PROTEIN 9"/>
    <property type="match status" value="1"/>
</dbReference>
<dbReference type="AlphaFoldDB" id="R7V7U6"/>
<dbReference type="EMBL" id="AMQN01004699">
    <property type="status" value="NOT_ANNOTATED_CDS"/>
    <property type="molecule type" value="Genomic_DNA"/>
</dbReference>
<sequence>MFLLEISLPLLMETPKKTTFQRELEAKMKERKKKGLSVEISSSNDSEDELGSDNELLSHFNMTSKKNDWSASPRNGRKSPYEKSSSPYSSLFGAKKGLLSDDDDEEEEEEEDEGLGKGNLMMTMKKPWQTAALQETVDAKKKSRALSALDEIAAGKSGNTNEKPKEWQPPSYRKKSVTSSPEPSYRKSPRTVKELDKDEDDEKEERRMAQRPKSPNIRGRKASLLDSIEKQEKPSPVPRRKKDKDQESPLSSRKERDEESPRPKPRVRAKGIFDDDFGKKEPISTTPKSPKSAHSSPSVQRRKSKSSIESPKENRKTDEKKSILNLLVDEPVAKPKKKPRRGLLASSSSESEEDEVGFLSNKGRKSRNAAFTSSLEEERAKRREKNEDSVFMQKPTLKKGKENGIGEEGSHPVPTQRNVPSSHERESSVCREVEEDPTKYSRVEDTPQEKKKSQTSEKQLLDDAIDYVEGAQLKEEKEKPRPSNAPFVSRNICECCKSKAAYKIALRAQEKRPKSSKFKVQPRYTKPQIPAPDSARTVDFNSTTDIREAVYLDWYAQKMERAKQELKEKKKKEQEEEEKKKKQQEEKILEAKMSFQAWNEKKKEVLSKKAREKERELEKKKRKELDETKDKIKESEVSFKMWKENKDAYLREKEQQKKREEERKIREEKEKKRMREKDSQSAFHGWKSKKDVKILEKTVEIKKTEKQIEKEKLREQRKREREAEKAYERWISKKEQYEDDRPHSRHLEDLEASSRPAWSPASRTIPVGH</sequence>
<accession>R7V7U6</accession>
<feature type="compositionally biased region" description="Basic and acidic residues" evidence="1">
    <location>
        <begin position="310"/>
        <end position="322"/>
    </location>
</feature>
<proteinExistence type="predicted"/>
<feature type="compositionally biased region" description="Basic and acidic residues" evidence="1">
    <location>
        <begin position="243"/>
        <end position="262"/>
    </location>
</feature>
<evidence type="ECO:0000313" key="4">
    <source>
        <dbReference type="Proteomes" id="UP000014760"/>
    </source>
</evidence>
<dbReference type="GO" id="GO:0090307">
    <property type="term" value="P:mitotic spindle assembly"/>
    <property type="evidence" value="ECO:0007669"/>
    <property type="project" value="TreeGrafter"/>
</dbReference>
<dbReference type="GO" id="GO:0008017">
    <property type="term" value="F:microtubule binding"/>
    <property type="evidence" value="ECO:0007669"/>
    <property type="project" value="TreeGrafter"/>
</dbReference>
<evidence type="ECO:0000313" key="3">
    <source>
        <dbReference type="EnsemblMetazoa" id="CapteP213699"/>
    </source>
</evidence>
<name>R7V7U6_CAPTE</name>
<dbReference type="EMBL" id="KB294182">
    <property type="protein sequence ID" value="ELU14933.1"/>
    <property type="molecule type" value="Genomic_DNA"/>
</dbReference>
<organism evidence="2">
    <name type="scientific">Capitella teleta</name>
    <name type="common">Polychaete worm</name>
    <dbReference type="NCBI Taxonomy" id="283909"/>
    <lineage>
        <taxon>Eukaryota</taxon>
        <taxon>Metazoa</taxon>
        <taxon>Spiralia</taxon>
        <taxon>Lophotrochozoa</taxon>
        <taxon>Annelida</taxon>
        <taxon>Polychaeta</taxon>
        <taxon>Sedentaria</taxon>
        <taxon>Scolecida</taxon>
        <taxon>Capitellidae</taxon>
        <taxon>Capitella</taxon>
    </lineage>
</organism>
<dbReference type="PANTHER" id="PTHR14739:SF9">
    <property type="entry name" value="MICROTUBULE-ASSOCIATED PROTEIN 9"/>
    <property type="match status" value="1"/>
</dbReference>
<feature type="compositionally biased region" description="Basic and acidic residues" evidence="1">
    <location>
        <begin position="376"/>
        <end position="388"/>
    </location>
</feature>
<feature type="region of interest" description="Disordered" evidence="1">
    <location>
        <begin position="601"/>
        <end position="630"/>
    </location>
</feature>
<feature type="region of interest" description="Disordered" evidence="1">
    <location>
        <begin position="563"/>
        <end position="585"/>
    </location>
</feature>
<feature type="region of interest" description="Disordered" evidence="1">
    <location>
        <begin position="705"/>
        <end position="769"/>
    </location>
</feature>
<feature type="compositionally biased region" description="Acidic residues" evidence="1">
    <location>
        <begin position="100"/>
        <end position="113"/>
    </location>
</feature>
<feature type="region of interest" description="Disordered" evidence="1">
    <location>
        <begin position="150"/>
        <end position="485"/>
    </location>
</feature>
<feature type="region of interest" description="Disordered" evidence="1">
    <location>
        <begin position="28"/>
        <end position="127"/>
    </location>
</feature>
<dbReference type="GO" id="GO:0000235">
    <property type="term" value="C:astral microtubule"/>
    <property type="evidence" value="ECO:0007669"/>
    <property type="project" value="TreeGrafter"/>
</dbReference>
<evidence type="ECO:0000313" key="2">
    <source>
        <dbReference type="EMBL" id="ELU14933.1"/>
    </source>
</evidence>
<feature type="compositionally biased region" description="Low complexity" evidence="1">
    <location>
        <begin position="753"/>
        <end position="763"/>
    </location>
</feature>
<feature type="compositionally biased region" description="Basic and acidic residues" evidence="1">
    <location>
        <begin position="650"/>
        <end position="679"/>
    </location>
</feature>
<feature type="region of interest" description="Disordered" evidence="1">
    <location>
        <begin position="507"/>
        <end position="542"/>
    </location>
</feature>
<evidence type="ECO:0008006" key="5">
    <source>
        <dbReference type="Google" id="ProtNLM"/>
    </source>
</evidence>
<feature type="compositionally biased region" description="Low complexity" evidence="1">
    <location>
        <begin position="284"/>
        <end position="298"/>
    </location>
</feature>
<evidence type="ECO:0000256" key="1">
    <source>
        <dbReference type="SAM" id="MobiDB-lite"/>
    </source>
</evidence>
<dbReference type="InterPro" id="IPR026106">
    <property type="entry name" value="MAP9"/>
</dbReference>
<feature type="region of interest" description="Disordered" evidence="1">
    <location>
        <begin position="650"/>
        <end position="687"/>
    </location>
</feature>
<keyword evidence="4" id="KW-1185">Reference proteome</keyword>
<reference evidence="4" key="1">
    <citation type="submission" date="2012-12" db="EMBL/GenBank/DDBJ databases">
        <authorList>
            <person name="Hellsten U."/>
            <person name="Grimwood J."/>
            <person name="Chapman J.A."/>
            <person name="Shapiro H."/>
            <person name="Aerts A."/>
            <person name="Otillar R.P."/>
            <person name="Terry A.Y."/>
            <person name="Boore J.L."/>
            <person name="Simakov O."/>
            <person name="Marletaz F."/>
            <person name="Cho S.-J."/>
            <person name="Edsinger-Gonzales E."/>
            <person name="Havlak P."/>
            <person name="Kuo D.-H."/>
            <person name="Larsson T."/>
            <person name="Lv J."/>
            <person name="Arendt D."/>
            <person name="Savage R."/>
            <person name="Osoegawa K."/>
            <person name="de Jong P."/>
            <person name="Lindberg D.R."/>
            <person name="Seaver E.C."/>
            <person name="Weisblat D.A."/>
            <person name="Putnam N.H."/>
            <person name="Grigoriev I.V."/>
            <person name="Rokhsar D.S."/>
        </authorList>
    </citation>
    <scope>NUCLEOTIDE SEQUENCE</scope>
    <source>
        <strain evidence="4">I ESC-2004</strain>
    </source>
</reference>
<reference evidence="3" key="3">
    <citation type="submission" date="2015-06" db="UniProtKB">
        <authorList>
            <consortium name="EnsemblMetazoa"/>
        </authorList>
    </citation>
    <scope>IDENTIFICATION</scope>
</reference>
<feature type="compositionally biased region" description="Basic and acidic residues" evidence="1">
    <location>
        <begin position="271"/>
        <end position="282"/>
    </location>
</feature>